<feature type="compositionally biased region" description="Basic and acidic residues" evidence="1">
    <location>
        <begin position="80"/>
        <end position="102"/>
    </location>
</feature>
<proteinExistence type="predicted"/>
<reference evidence="2 3" key="1">
    <citation type="submission" date="2016-03" db="EMBL/GenBank/DDBJ databases">
        <authorList>
            <person name="Ploux O."/>
        </authorList>
    </citation>
    <scope>NUCLEOTIDE SEQUENCE [LARGE SCALE GENOMIC DNA]</scope>
    <source>
        <strain evidence="2 3">UAMH 11012</strain>
    </source>
</reference>
<evidence type="ECO:0000313" key="2">
    <source>
        <dbReference type="EMBL" id="CZR55670.1"/>
    </source>
</evidence>
<feature type="region of interest" description="Disordered" evidence="1">
    <location>
        <begin position="1"/>
        <end position="102"/>
    </location>
</feature>
<keyword evidence="3" id="KW-1185">Reference proteome</keyword>
<gene>
    <name evidence="2" type="ORF">PAC_05558</name>
</gene>
<dbReference type="EMBL" id="FJOG01000006">
    <property type="protein sequence ID" value="CZR55670.1"/>
    <property type="molecule type" value="Genomic_DNA"/>
</dbReference>
<evidence type="ECO:0000256" key="1">
    <source>
        <dbReference type="SAM" id="MobiDB-lite"/>
    </source>
</evidence>
<sequence length="171" mass="19561">MCGPGGKSEETTGPSHPVNIELERPRAESSAPRPRTAARLPTAADRPRTKHRSHTSSGDPRPKSHRRPESSSAGGRRSSHRESHTRGDRPRREFPTIQEHEHTEDRTILRRLAELSTFIDQHITTFYYPLVESAYSGISEDLDNTRTRQHALRRFIIQRVINDIIMVGRDR</sequence>
<accession>A0A1L7WSC0</accession>
<dbReference type="AlphaFoldDB" id="A0A1L7WSC0"/>
<feature type="compositionally biased region" description="Low complexity" evidence="1">
    <location>
        <begin position="28"/>
        <end position="44"/>
    </location>
</feature>
<name>A0A1L7WSC0_9HELO</name>
<organism evidence="2 3">
    <name type="scientific">Phialocephala subalpina</name>
    <dbReference type="NCBI Taxonomy" id="576137"/>
    <lineage>
        <taxon>Eukaryota</taxon>
        <taxon>Fungi</taxon>
        <taxon>Dikarya</taxon>
        <taxon>Ascomycota</taxon>
        <taxon>Pezizomycotina</taxon>
        <taxon>Leotiomycetes</taxon>
        <taxon>Helotiales</taxon>
        <taxon>Mollisiaceae</taxon>
        <taxon>Phialocephala</taxon>
        <taxon>Phialocephala fortinii species complex</taxon>
    </lineage>
</organism>
<dbReference type="OrthoDB" id="3562278at2759"/>
<dbReference type="Proteomes" id="UP000184330">
    <property type="component" value="Unassembled WGS sequence"/>
</dbReference>
<protein>
    <submittedName>
        <fullName evidence="2">Uncharacterized protein</fullName>
    </submittedName>
</protein>
<evidence type="ECO:0000313" key="3">
    <source>
        <dbReference type="Proteomes" id="UP000184330"/>
    </source>
</evidence>